<gene>
    <name evidence="2" type="ORF">PROQFM164_S01g001892</name>
</gene>
<dbReference type="OMA" id="RSHKTND"/>
<sequence>MRSRVLRPPLGLHDTWCSHVSCFPHFPSLLGHNSSSTITSNTIDNMTRSHKMNDREHQVESATGPRENIPRYFAKSGPTDADPRKTKKDGGGKGNWGRSGDEMQDTDYSFANARRRSNSSTQGLADFNTKFEAIDPEPVFEEEILGEADVAAGNDNPVTKVDTVSSNDSEADREGRKY</sequence>
<keyword evidence="3" id="KW-1185">Reference proteome</keyword>
<feature type="region of interest" description="Disordered" evidence="1">
    <location>
        <begin position="148"/>
        <end position="178"/>
    </location>
</feature>
<evidence type="ECO:0000256" key="1">
    <source>
        <dbReference type="SAM" id="MobiDB-lite"/>
    </source>
</evidence>
<evidence type="ECO:0000313" key="3">
    <source>
        <dbReference type="Proteomes" id="UP000030686"/>
    </source>
</evidence>
<feature type="compositionally biased region" description="Basic and acidic residues" evidence="1">
    <location>
        <begin position="81"/>
        <end position="91"/>
    </location>
</feature>
<proteinExistence type="predicted"/>
<dbReference type="EMBL" id="HG792015">
    <property type="protein sequence ID" value="CDM28081.1"/>
    <property type="molecule type" value="Genomic_DNA"/>
</dbReference>
<protein>
    <submittedName>
        <fullName evidence="2">Genomic scaffold, ProqFM164S01</fullName>
    </submittedName>
</protein>
<evidence type="ECO:0000313" key="2">
    <source>
        <dbReference type="EMBL" id="CDM28081.1"/>
    </source>
</evidence>
<name>W6PWB8_PENRF</name>
<reference evidence="2" key="1">
    <citation type="journal article" date="2014" name="Nat. Commun.">
        <title>Multiple recent horizontal transfers of a large genomic region in cheese making fungi.</title>
        <authorList>
            <person name="Cheeseman K."/>
            <person name="Ropars J."/>
            <person name="Renault P."/>
            <person name="Dupont J."/>
            <person name="Gouzy J."/>
            <person name="Branca A."/>
            <person name="Abraham A.L."/>
            <person name="Ceppi M."/>
            <person name="Conseiller E."/>
            <person name="Debuchy R."/>
            <person name="Malagnac F."/>
            <person name="Goarin A."/>
            <person name="Silar P."/>
            <person name="Lacoste S."/>
            <person name="Sallet E."/>
            <person name="Bensimon A."/>
            <person name="Giraud T."/>
            <person name="Brygoo Y."/>
        </authorList>
    </citation>
    <scope>NUCLEOTIDE SEQUENCE [LARGE SCALE GENOMIC DNA]</scope>
    <source>
        <strain evidence="2">FM164</strain>
    </source>
</reference>
<dbReference type="OrthoDB" id="2122308at2759"/>
<feature type="region of interest" description="Disordered" evidence="1">
    <location>
        <begin position="51"/>
        <end position="130"/>
    </location>
</feature>
<accession>W6PWB8</accession>
<dbReference type="AlphaFoldDB" id="W6PWB8"/>
<dbReference type="Proteomes" id="UP000030686">
    <property type="component" value="Unassembled WGS sequence"/>
</dbReference>
<organism evidence="2 3">
    <name type="scientific">Penicillium roqueforti (strain FM164)</name>
    <dbReference type="NCBI Taxonomy" id="1365484"/>
    <lineage>
        <taxon>Eukaryota</taxon>
        <taxon>Fungi</taxon>
        <taxon>Dikarya</taxon>
        <taxon>Ascomycota</taxon>
        <taxon>Pezizomycotina</taxon>
        <taxon>Eurotiomycetes</taxon>
        <taxon>Eurotiomycetidae</taxon>
        <taxon>Eurotiales</taxon>
        <taxon>Aspergillaceae</taxon>
        <taxon>Penicillium</taxon>
    </lineage>
</organism>
<dbReference type="STRING" id="1365484.W6PWB8"/>